<evidence type="ECO:0000256" key="1">
    <source>
        <dbReference type="PIRSR" id="PIRSR637460-1"/>
    </source>
</evidence>
<dbReference type="GO" id="GO:0019433">
    <property type="term" value="P:triglyceride catabolic process"/>
    <property type="evidence" value="ECO:0007669"/>
    <property type="project" value="TreeGrafter"/>
</dbReference>
<dbReference type="InterPro" id="IPR037460">
    <property type="entry name" value="SEST-like"/>
</dbReference>
<feature type="region of interest" description="Disordered" evidence="3">
    <location>
        <begin position="47"/>
        <end position="67"/>
    </location>
</feature>
<dbReference type="KEGG" id="sarm:DVA86_06915"/>
<feature type="disulfide bond" evidence="2">
    <location>
        <begin position="179"/>
        <end position="188"/>
    </location>
</feature>
<dbReference type="EMBL" id="CP031320">
    <property type="protein sequence ID" value="AXK32422.1"/>
    <property type="molecule type" value="Genomic_DNA"/>
</dbReference>
<keyword evidence="6" id="KW-0378">Hydrolase</keyword>
<evidence type="ECO:0000256" key="2">
    <source>
        <dbReference type="PIRSR" id="PIRSR637460-2"/>
    </source>
</evidence>
<dbReference type="SUPFAM" id="SSF52266">
    <property type="entry name" value="SGNH hydrolase"/>
    <property type="match status" value="1"/>
</dbReference>
<feature type="domain" description="SGNH hydrolase-type esterase" evidence="5">
    <location>
        <begin position="78"/>
        <end position="328"/>
    </location>
</feature>
<accession>A0A345XLA6</accession>
<dbReference type="PANTHER" id="PTHR37981">
    <property type="entry name" value="LIPASE 2"/>
    <property type="match status" value="1"/>
</dbReference>
<dbReference type="PANTHER" id="PTHR37981:SF1">
    <property type="entry name" value="SGNH HYDROLASE-TYPE ESTERASE DOMAIN-CONTAINING PROTEIN"/>
    <property type="match status" value="1"/>
</dbReference>
<evidence type="ECO:0000256" key="4">
    <source>
        <dbReference type="SAM" id="Phobius"/>
    </source>
</evidence>
<dbReference type="Pfam" id="PF13472">
    <property type="entry name" value="Lipase_GDSL_2"/>
    <property type="match status" value="1"/>
</dbReference>
<sequence length="349" mass="37184">MSDGGGGASGRVARRQVTVGVVLLAALGLLVAGVFAVPSWRCELTGCEKPSRSKERPSGPATRTISPQAAATRGGYVALGDSYSAGVGVQTDGDGDDDGKGADEECLRHAAAFYHDVTRAFRFPGGSSFWACSGATTTEVLKGKDGRLPQTDRVSAKTSLVTLSIGGNDAGFTKVLTRCLAEVLMGSCRGQGDEIAERLDELAKSLPEVIGRITARAPNARVLVVGYPRMFSDDPKDGVATISEDDQRWLNERTREVDNVIKQSARNADRKLVKAGKRGSVEFIDAYNAFDGHETGTSQPYVNGLKFNLRALSAESRSFHPTEKGHRALARLVTKQIKEGPGRPFVVKS</sequence>
<feature type="active site" description="Nucleophile" evidence="1">
    <location>
        <position position="82"/>
    </location>
</feature>
<protein>
    <submittedName>
        <fullName evidence="6">SGNH/GDSL hydrolase family protein</fullName>
    </submittedName>
</protein>
<reference evidence="6 7" key="1">
    <citation type="submission" date="2018-07" db="EMBL/GenBank/DDBJ databases">
        <title>Draft genome of the type strain Streptomyces armeniacus ATCC 15676.</title>
        <authorList>
            <person name="Labana P."/>
            <person name="Gosse J.T."/>
            <person name="Boddy C.N."/>
        </authorList>
    </citation>
    <scope>NUCLEOTIDE SEQUENCE [LARGE SCALE GENOMIC DNA]</scope>
    <source>
        <strain evidence="6 7">ATCC 15676</strain>
    </source>
</reference>
<dbReference type="GO" id="GO:0004806">
    <property type="term" value="F:triacylglycerol lipase activity"/>
    <property type="evidence" value="ECO:0007669"/>
    <property type="project" value="TreeGrafter"/>
</dbReference>
<dbReference type="AlphaFoldDB" id="A0A345XLA6"/>
<dbReference type="Gene3D" id="3.40.50.1110">
    <property type="entry name" value="SGNH hydrolase"/>
    <property type="match status" value="1"/>
</dbReference>
<dbReference type="Proteomes" id="UP000254425">
    <property type="component" value="Chromosome"/>
</dbReference>
<organism evidence="6 7">
    <name type="scientific">Streptomyces armeniacus</name>
    <dbReference type="NCBI Taxonomy" id="83291"/>
    <lineage>
        <taxon>Bacteria</taxon>
        <taxon>Bacillati</taxon>
        <taxon>Actinomycetota</taxon>
        <taxon>Actinomycetes</taxon>
        <taxon>Kitasatosporales</taxon>
        <taxon>Streptomycetaceae</taxon>
        <taxon>Streptomyces</taxon>
    </lineage>
</organism>
<evidence type="ECO:0000313" key="7">
    <source>
        <dbReference type="Proteomes" id="UP000254425"/>
    </source>
</evidence>
<evidence type="ECO:0000259" key="5">
    <source>
        <dbReference type="Pfam" id="PF13472"/>
    </source>
</evidence>
<feature type="active site" evidence="1">
    <location>
        <position position="320"/>
    </location>
</feature>
<gene>
    <name evidence="6" type="ORF">DVA86_06915</name>
</gene>
<feature type="transmembrane region" description="Helical" evidence="4">
    <location>
        <begin position="21"/>
        <end position="40"/>
    </location>
</feature>
<keyword evidence="2" id="KW-1015">Disulfide bond</keyword>
<name>A0A345XLA6_9ACTN</name>
<keyword evidence="7" id="KW-1185">Reference proteome</keyword>
<evidence type="ECO:0000313" key="6">
    <source>
        <dbReference type="EMBL" id="AXK32422.1"/>
    </source>
</evidence>
<dbReference type="CDD" id="cd01823">
    <property type="entry name" value="SEST_like"/>
    <property type="match status" value="1"/>
</dbReference>
<dbReference type="InterPro" id="IPR013830">
    <property type="entry name" value="SGNH_hydro"/>
</dbReference>
<keyword evidence="4" id="KW-0812">Transmembrane</keyword>
<evidence type="ECO:0000256" key="3">
    <source>
        <dbReference type="SAM" id="MobiDB-lite"/>
    </source>
</evidence>
<keyword evidence="4" id="KW-0472">Membrane</keyword>
<dbReference type="InterPro" id="IPR036514">
    <property type="entry name" value="SGNH_hydro_sf"/>
</dbReference>
<keyword evidence="4" id="KW-1133">Transmembrane helix</keyword>
<proteinExistence type="predicted"/>
<feature type="disulfide bond" evidence="2">
    <location>
        <begin position="106"/>
        <end position="132"/>
    </location>
</feature>